<organism evidence="1 2">
    <name type="scientific">Candidatus Macondimonas diazotrophica</name>
    <dbReference type="NCBI Taxonomy" id="2305248"/>
    <lineage>
        <taxon>Bacteria</taxon>
        <taxon>Pseudomonadati</taxon>
        <taxon>Pseudomonadota</taxon>
        <taxon>Gammaproteobacteria</taxon>
        <taxon>Chromatiales</taxon>
        <taxon>Ectothiorhodospiraceae</taxon>
        <taxon>Candidatus Macondimonas</taxon>
    </lineage>
</organism>
<dbReference type="RefSeq" id="WP_135282750.1">
    <property type="nucleotide sequence ID" value="NZ_SRIO01000022.1"/>
</dbReference>
<sequence length="414" mass="45524">MVDNVYGGVSGNSTHGQNTQIHFYDKAGIKAANEMSVYSQFADRKYMPTKRGMTYKTSKWLHIYDREVISSDFDKYGYLTGRNVADVESGLADATLPEGSGPANKRSIKKVTVETSFARYGEMLDYSDEVEMFSEDAVQVHYHEELGRLANIRNEDLVQLEMLSTTTVLYPGTATSPHTVGIDTTAADGSEDGLSRYSYDLSRRATMILDRNRAVKNTEIVDGDVKVDTRTVNKAYYAIVGAQVKFDLPKLTRGDSYEKEFVYIPTSKYASGAKDLAKGEVGAMDDTRFIESETAVVYRGAGAQVPAGYVGTLSHTTLDAPAAAALEASLGSPGVYNAGETRFDVFPVLYPTQGSFATVGLKGKNKIMFHKMAPGELDRTNPYANQGFFSYNFWYAGLIQREERLLKVMVAASA</sequence>
<reference evidence="1 2" key="1">
    <citation type="journal article" date="2019" name="ISME J.">
        <title>Candidatus Macondimonas diazotrophica, a novel gammaproteobacterial genus dominating crude-oil-contaminated coastal sediments.</title>
        <authorList>
            <person name="Karthikeyan S."/>
            <person name="Konstantinidis K."/>
        </authorList>
    </citation>
    <scope>NUCLEOTIDE SEQUENCE [LARGE SCALE GENOMIC DNA]</scope>
    <source>
        <strain evidence="1 2">KTK01</strain>
    </source>
</reference>
<gene>
    <name evidence="1" type="ORF">E4680_12475</name>
</gene>
<name>A0A4Z0F8A2_9GAMM</name>
<evidence type="ECO:0000313" key="1">
    <source>
        <dbReference type="EMBL" id="TFZ81489.1"/>
    </source>
</evidence>
<dbReference type="EMBL" id="SRIO01000022">
    <property type="protein sequence ID" value="TFZ81489.1"/>
    <property type="molecule type" value="Genomic_DNA"/>
</dbReference>
<dbReference type="OrthoDB" id="9950543at2"/>
<accession>A0A4Z0F8A2</accession>
<keyword evidence="2" id="KW-1185">Reference proteome</keyword>
<dbReference type="Proteomes" id="UP000297890">
    <property type="component" value="Unassembled WGS sequence"/>
</dbReference>
<proteinExistence type="predicted"/>
<dbReference type="NCBIfam" id="TIGR04387">
    <property type="entry name" value="capsid_maj_N4"/>
    <property type="match status" value="1"/>
</dbReference>
<comment type="caution">
    <text evidence="1">The sequence shown here is derived from an EMBL/GenBank/DDBJ whole genome shotgun (WGS) entry which is preliminary data.</text>
</comment>
<dbReference type="AlphaFoldDB" id="A0A4Z0F8A2"/>
<protein>
    <submittedName>
        <fullName evidence="1">N4-gp56 family major capsid protein</fullName>
    </submittedName>
</protein>
<evidence type="ECO:0000313" key="2">
    <source>
        <dbReference type="Proteomes" id="UP000297890"/>
    </source>
</evidence>